<keyword evidence="2" id="KW-0645">Protease</keyword>
<evidence type="ECO:0000256" key="6">
    <source>
        <dbReference type="SAM" id="SignalP"/>
    </source>
</evidence>
<dbReference type="InterPro" id="IPR001314">
    <property type="entry name" value="Peptidase_S1A"/>
</dbReference>
<evidence type="ECO:0000256" key="4">
    <source>
        <dbReference type="ARBA" id="ARBA00022825"/>
    </source>
</evidence>
<dbReference type="OMA" id="HTANRWR"/>
<gene>
    <name evidence="9" type="primary">LOC113393629</name>
</gene>
<evidence type="ECO:0000259" key="7">
    <source>
        <dbReference type="PROSITE" id="PS50240"/>
    </source>
</evidence>
<evidence type="ECO:0000256" key="1">
    <source>
        <dbReference type="ARBA" id="ARBA00007664"/>
    </source>
</evidence>
<feature type="signal peptide" evidence="6">
    <location>
        <begin position="1"/>
        <end position="17"/>
    </location>
</feature>
<dbReference type="PANTHER" id="PTHR24276">
    <property type="entry name" value="POLYSERASE-RELATED"/>
    <property type="match status" value="1"/>
</dbReference>
<dbReference type="GO" id="GO:0004252">
    <property type="term" value="F:serine-type endopeptidase activity"/>
    <property type="evidence" value="ECO:0007669"/>
    <property type="project" value="UniProtKB-EC"/>
</dbReference>
<dbReference type="InterPro" id="IPR050430">
    <property type="entry name" value="Peptidase_S1"/>
</dbReference>
<evidence type="ECO:0000256" key="2">
    <source>
        <dbReference type="ARBA" id="ARBA00022670"/>
    </source>
</evidence>
<dbReference type="GO" id="GO:0005576">
    <property type="term" value="C:extracellular region"/>
    <property type="evidence" value="ECO:0007669"/>
    <property type="project" value="UniProtKB-SubCell"/>
</dbReference>
<dbReference type="InterPro" id="IPR018114">
    <property type="entry name" value="TRYPSIN_HIS"/>
</dbReference>
<dbReference type="RefSeq" id="XP_026486403.2">
    <property type="nucleotide sequence ID" value="XM_026630618.2"/>
</dbReference>
<dbReference type="CDD" id="cd00190">
    <property type="entry name" value="Tryp_SPc"/>
    <property type="match status" value="1"/>
</dbReference>
<comment type="similarity">
    <text evidence="1">Belongs to the peptidase S1 family.</text>
</comment>
<protein>
    <submittedName>
        <fullName evidence="9">Trypsin CFT-1-like</fullName>
    </submittedName>
</protein>
<keyword evidence="6" id="KW-0732">Signal</keyword>
<keyword evidence="3" id="KW-0378">Hydrolase</keyword>
<dbReference type="InterPro" id="IPR001254">
    <property type="entry name" value="Trypsin_dom"/>
</dbReference>
<organism evidence="8 9">
    <name type="scientific">Vanessa tameamea</name>
    <name type="common">Kamehameha butterfly</name>
    <dbReference type="NCBI Taxonomy" id="334116"/>
    <lineage>
        <taxon>Eukaryota</taxon>
        <taxon>Metazoa</taxon>
        <taxon>Ecdysozoa</taxon>
        <taxon>Arthropoda</taxon>
        <taxon>Hexapoda</taxon>
        <taxon>Insecta</taxon>
        <taxon>Pterygota</taxon>
        <taxon>Neoptera</taxon>
        <taxon>Endopterygota</taxon>
        <taxon>Lepidoptera</taxon>
        <taxon>Glossata</taxon>
        <taxon>Ditrysia</taxon>
        <taxon>Papilionoidea</taxon>
        <taxon>Nymphalidae</taxon>
        <taxon>Nymphalinae</taxon>
        <taxon>Vanessa</taxon>
    </lineage>
</organism>
<sequence>MIKIVYLLALCLTAVLALPSQQRIVGGSLTTINQYPFGAAVLKLFGSSYRQECGGTIINNRSVLSAAHCFFREPSNLFQIRVGSTFANSGGSVYTVSNIINHPSFTLNNNDVSVLRVSQAFTFGNTVQVGQIPGSNYALADNQAVWVIGWGKTSFDGSASEQLRHVQVWTVNQNTCRNIYGSVITDNMLCAGYLNVGGRDSCTQDSGGPLLHNGIVVGIVSFGNGCGDGRFPGVYARVSGYTNWIQSNA</sequence>
<reference evidence="9" key="2">
    <citation type="submission" date="2025-08" db="UniProtKB">
        <authorList>
            <consortium name="RefSeq"/>
        </authorList>
    </citation>
    <scope>IDENTIFICATION</scope>
    <source>
        <tissue evidence="9">Whole body</tissue>
    </source>
</reference>
<dbReference type="SMART" id="SM00020">
    <property type="entry name" value="Tryp_SPc"/>
    <property type="match status" value="1"/>
</dbReference>
<evidence type="ECO:0000313" key="8">
    <source>
        <dbReference type="Proteomes" id="UP001652626"/>
    </source>
</evidence>
<feature type="domain" description="Peptidase S1" evidence="7">
    <location>
        <begin position="24"/>
        <end position="249"/>
    </location>
</feature>
<dbReference type="SUPFAM" id="SSF50494">
    <property type="entry name" value="Trypsin-like serine proteases"/>
    <property type="match status" value="1"/>
</dbReference>
<dbReference type="InterPro" id="IPR043504">
    <property type="entry name" value="Peptidase_S1_PA_chymotrypsin"/>
</dbReference>
<dbReference type="PROSITE" id="PS00134">
    <property type="entry name" value="TRYPSIN_HIS"/>
    <property type="match status" value="1"/>
</dbReference>
<evidence type="ECO:0000256" key="5">
    <source>
        <dbReference type="ARBA" id="ARBA00023157"/>
    </source>
</evidence>
<dbReference type="Proteomes" id="UP001652626">
    <property type="component" value="Chromosome 2"/>
</dbReference>
<dbReference type="PROSITE" id="PS50240">
    <property type="entry name" value="TRYPSIN_DOM"/>
    <property type="match status" value="1"/>
</dbReference>
<dbReference type="PRINTS" id="PR00722">
    <property type="entry name" value="CHYMOTRYPSIN"/>
</dbReference>
<keyword evidence="8" id="KW-1185">Reference proteome</keyword>
<feature type="chain" id="PRO_5044666659" evidence="6">
    <location>
        <begin position="18"/>
        <end position="249"/>
    </location>
</feature>
<name>A0A8B8HNH5_VANTA</name>
<dbReference type="GeneID" id="113393629"/>
<reference evidence="8" key="1">
    <citation type="submission" date="2025-05" db="UniProtKB">
        <authorList>
            <consortium name="RefSeq"/>
        </authorList>
    </citation>
    <scope>NUCLEOTIDE SEQUENCE [LARGE SCALE GENOMIC DNA]</scope>
</reference>
<dbReference type="GO" id="GO:0016485">
    <property type="term" value="P:protein processing"/>
    <property type="evidence" value="ECO:0007669"/>
    <property type="project" value="UniProtKB-ARBA"/>
</dbReference>
<keyword evidence="5" id="KW-1015">Disulfide bond</keyword>
<dbReference type="AlphaFoldDB" id="A0A8B8HNH5"/>
<dbReference type="InterPro" id="IPR009003">
    <property type="entry name" value="Peptidase_S1_PA"/>
</dbReference>
<dbReference type="PANTHER" id="PTHR24276:SF91">
    <property type="entry name" value="AT26814P-RELATED"/>
    <property type="match status" value="1"/>
</dbReference>
<evidence type="ECO:0000313" key="9">
    <source>
        <dbReference type="RefSeq" id="XP_026486403.2"/>
    </source>
</evidence>
<keyword evidence="4" id="KW-0720">Serine protease</keyword>
<evidence type="ECO:0000256" key="3">
    <source>
        <dbReference type="ARBA" id="ARBA00022801"/>
    </source>
</evidence>
<dbReference type="Pfam" id="PF00089">
    <property type="entry name" value="Trypsin"/>
    <property type="match status" value="1"/>
</dbReference>
<proteinExistence type="inferred from homology"/>
<accession>A0A8B8HNH5</accession>
<dbReference type="OrthoDB" id="9425590at2759"/>
<dbReference type="Gene3D" id="2.40.10.10">
    <property type="entry name" value="Trypsin-like serine proteases"/>
    <property type="match status" value="1"/>
</dbReference>